<evidence type="ECO:0008006" key="3">
    <source>
        <dbReference type="Google" id="ProtNLM"/>
    </source>
</evidence>
<dbReference type="EMBL" id="JAVHJL010000008">
    <property type="protein sequence ID" value="KAK6498461.1"/>
    <property type="molecule type" value="Genomic_DNA"/>
</dbReference>
<evidence type="ECO:0000313" key="2">
    <source>
        <dbReference type="Proteomes" id="UP001370758"/>
    </source>
</evidence>
<proteinExistence type="predicted"/>
<accession>A0AAV9VX61</accession>
<sequence length="636" mass="73757">MANQSLFVRAPNEIKRSILELPGISFSDLKSLRLAHKAFLPLCDEILFRRIRLHLVYDAQLYPPNNEDEGVWPPPPSSSEPSVTIRSFQALASFGQRDIFWNVRDLEILSYTPDARRRGDGDVIIEHRMGISVYTGSVSRYTYGEQFHTQASIDELVNAMDAMKRLNSLYMHIDFLKYLENGQLSLDFLAGRVKSFKMIAPSANGILPSPKFFSNLATLEAHPILLSEAKENGLVNLPNLKDLIVYGGRLGGLDRRRPLFDHSIKLALEKPPFDLNKFLGAQESPFTLASLSLKTLEQYLIIEKMIAFPEWINPLLVSPYLSNLRRLHIDFEHSDFKNKSWDHIWNIFKVYNIHLEDIRLQHISRQLISYLGSYRDTLKSVQIGVQVGHPLHSSFARSRDWGIYQELAAIFWRHVIPAHSRTLQTLRTKPRHNRQVGLRDLGWPRPTLEGCPLDLWSPANNPTAQQAIRRCEQLRDLAVFAVDNGDLDRPFEQLVSLMLKQPKLRKFTFYNDYCSKWEPYDEPPRYYANDRISHGFYSEAHKLLQGALGWSLREEIEILDGFRRRNPLDIAFYPAGRLKTYFDWNHMAWMLEQVKFDRGEPKEGEMELNLDEGEAERFRRLRPLPGTCCWPPEQDL</sequence>
<gene>
    <name evidence="1" type="ORF">TWF481_011052</name>
</gene>
<keyword evidence="2" id="KW-1185">Reference proteome</keyword>
<comment type="caution">
    <text evidence="1">The sequence shown here is derived from an EMBL/GenBank/DDBJ whole genome shotgun (WGS) entry which is preliminary data.</text>
</comment>
<dbReference type="AlphaFoldDB" id="A0AAV9VX61"/>
<organism evidence="1 2">
    <name type="scientific">Arthrobotrys musiformis</name>
    <dbReference type="NCBI Taxonomy" id="47236"/>
    <lineage>
        <taxon>Eukaryota</taxon>
        <taxon>Fungi</taxon>
        <taxon>Dikarya</taxon>
        <taxon>Ascomycota</taxon>
        <taxon>Pezizomycotina</taxon>
        <taxon>Orbiliomycetes</taxon>
        <taxon>Orbiliales</taxon>
        <taxon>Orbiliaceae</taxon>
        <taxon>Arthrobotrys</taxon>
    </lineage>
</organism>
<reference evidence="1 2" key="1">
    <citation type="submission" date="2023-08" db="EMBL/GenBank/DDBJ databases">
        <authorList>
            <person name="Palmer J.M."/>
        </authorList>
    </citation>
    <scope>NUCLEOTIDE SEQUENCE [LARGE SCALE GENOMIC DNA]</scope>
    <source>
        <strain evidence="1 2">TWF481</strain>
    </source>
</reference>
<evidence type="ECO:0000313" key="1">
    <source>
        <dbReference type="EMBL" id="KAK6498461.1"/>
    </source>
</evidence>
<dbReference type="Proteomes" id="UP001370758">
    <property type="component" value="Unassembled WGS sequence"/>
</dbReference>
<protein>
    <recommendedName>
        <fullName evidence="3">F-box domain-containing protein</fullName>
    </recommendedName>
</protein>
<name>A0AAV9VX61_9PEZI</name>